<dbReference type="CDD" id="cd05476">
    <property type="entry name" value="pepsin_A_like_plant"/>
    <property type="match status" value="1"/>
</dbReference>
<organism evidence="11 12">
    <name type="scientific">Elaeis guineensis var. tenera</name>
    <name type="common">Oil palm</name>
    <dbReference type="NCBI Taxonomy" id="51953"/>
    <lineage>
        <taxon>Eukaryota</taxon>
        <taxon>Viridiplantae</taxon>
        <taxon>Streptophyta</taxon>
        <taxon>Embryophyta</taxon>
        <taxon>Tracheophyta</taxon>
        <taxon>Spermatophyta</taxon>
        <taxon>Magnoliopsida</taxon>
        <taxon>Liliopsida</taxon>
        <taxon>Arecaceae</taxon>
        <taxon>Arecoideae</taxon>
        <taxon>Cocoseae</taxon>
        <taxon>Elaeidinae</taxon>
        <taxon>Elaeis</taxon>
    </lineage>
</organism>
<dbReference type="InterPro" id="IPR032799">
    <property type="entry name" value="TAXi_C"/>
</dbReference>
<evidence type="ECO:0000256" key="2">
    <source>
        <dbReference type="ARBA" id="ARBA00007447"/>
    </source>
</evidence>
<evidence type="ECO:0000256" key="3">
    <source>
        <dbReference type="ARBA" id="ARBA00022525"/>
    </source>
</evidence>
<dbReference type="Proteomes" id="UP000504607">
    <property type="component" value="Chromosome 5"/>
</dbReference>
<dbReference type="GeneID" id="105045300"/>
<keyword evidence="3" id="KW-0964">Secreted</keyword>
<dbReference type="InterPro" id="IPR032861">
    <property type="entry name" value="TAXi_N"/>
</dbReference>
<evidence type="ECO:0000313" key="11">
    <source>
        <dbReference type="Proteomes" id="UP000504607"/>
    </source>
</evidence>
<comment type="similarity">
    <text evidence="2">Belongs to the peptidase A1 family.</text>
</comment>
<name>A0A6I9R7J6_ELAGV</name>
<feature type="active site" evidence="9">
    <location>
        <position position="166"/>
    </location>
</feature>
<feature type="domain" description="Peptidase A1" evidence="10">
    <location>
        <begin position="148"/>
        <end position="484"/>
    </location>
</feature>
<dbReference type="OrthoDB" id="775830at2759"/>
<protein>
    <submittedName>
        <fullName evidence="12">Aspartic proteinase CDR1-like</fullName>
    </submittedName>
</protein>
<dbReference type="InterPro" id="IPR033121">
    <property type="entry name" value="PEPTIDASE_A1"/>
</dbReference>
<keyword evidence="5" id="KW-0732">Signal</keyword>
<reference evidence="12" key="1">
    <citation type="submission" date="2025-08" db="UniProtKB">
        <authorList>
            <consortium name="RefSeq"/>
        </authorList>
    </citation>
    <scope>IDENTIFICATION</scope>
</reference>
<keyword evidence="8" id="KW-0325">Glycoprotein</keyword>
<dbReference type="KEGG" id="egu:105045300"/>
<dbReference type="InterPro" id="IPR051708">
    <property type="entry name" value="Plant_Aspart_Prot_A1"/>
</dbReference>
<dbReference type="GO" id="GO:0006508">
    <property type="term" value="P:proteolysis"/>
    <property type="evidence" value="ECO:0007669"/>
    <property type="project" value="UniProtKB-KW"/>
</dbReference>
<dbReference type="Gene3D" id="2.40.70.10">
    <property type="entry name" value="Acid Proteases"/>
    <property type="match status" value="2"/>
</dbReference>
<gene>
    <name evidence="12" type="primary">LOC105045300</name>
</gene>
<keyword evidence="6" id="KW-0064">Aspartyl protease</keyword>
<evidence type="ECO:0000256" key="1">
    <source>
        <dbReference type="ARBA" id="ARBA00004613"/>
    </source>
</evidence>
<dbReference type="SUPFAM" id="SSF50630">
    <property type="entry name" value="Acid proteases"/>
    <property type="match status" value="1"/>
</dbReference>
<evidence type="ECO:0000256" key="6">
    <source>
        <dbReference type="ARBA" id="ARBA00022750"/>
    </source>
</evidence>
<dbReference type="InterPro" id="IPR001461">
    <property type="entry name" value="Aspartic_peptidase_A1"/>
</dbReference>
<dbReference type="RefSeq" id="XP_010921837.1">
    <property type="nucleotide sequence ID" value="XM_010923535.1"/>
</dbReference>
<dbReference type="GO" id="GO:0005576">
    <property type="term" value="C:extracellular region"/>
    <property type="evidence" value="ECO:0007669"/>
    <property type="project" value="UniProtKB-SubCell"/>
</dbReference>
<feature type="active site" evidence="9">
    <location>
        <position position="372"/>
    </location>
</feature>
<dbReference type="Pfam" id="PF14541">
    <property type="entry name" value="TAXi_C"/>
    <property type="match status" value="1"/>
</dbReference>
<dbReference type="FunFam" id="2.40.70.10:FF:000050">
    <property type="entry name" value="Aspartic proteinase CDR1"/>
    <property type="match status" value="1"/>
</dbReference>
<dbReference type="InParanoid" id="A0A6I9R7J6"/>
<keyword evidence="4" id="KW-0645">Protease</keyword>
<evidence type="ECO:0000313" key="12">
    <source>
        <dbReference type="RefSeq" id="XP_010921837.1"/>
    </source>
</evidence>
<sequence>MLHSYFGTKTFAFLSPALVSIYEGNLICPSTFTCPSSHPRPPPPFLPPSLLLSYTNTKWSPSILFISSSSSSFYHSGLRQKTPLIVASTSKSSTATPPSLHSTILLQLLSTALRKLPDVLSSAAAPYRSPFASTSSIESIVHPDTAEHLMKFSIGTPPVPVLVVIDTGSDLVWSRCKPCIDCIGRSVPLLDPQHSSTYTELSCGSPRCKALDASACDKGPKCNYTYGYGDGSSTSGVFSTETLTFDTTDGGTFSIHDVAFGCGHNNSISFNDHLYGLAGLGRGSYSLISQLGPNIGGKFSYCFVPFQENTSTSIMSFGDQAVIKGNGVVSTPLLGEDSGTFYFVILEHISVGGTMLEVPPPKASGTGNMFIDSGTTLTLIDSKIFQQLKQALNTAVKLPPTTDPGKTFLCYNATSRDGFPTITFHFAGNADLVLHPLNAFTEPSPDGLVCLVMLPTDGMPIFGNTVQQNFHVSYDLVGKKVSFKPTLCSKVSK</sequence>
<dbReference type="InterPro" id="IPR021109">
    <property type="entry name" value="Peptidase_aspartic_dom_sf"/>
</dbReference>
<evidence type="ECO:0000256" key="8">
    <source>
        <dbReference type="ARBA" id="ARBA00023180"/>
    </source>
</evidence>
<evidence type="ECO:0000256" key="9">
    <source>
        <dbReference type="PIRSR" id="PIRSR601461-1"/>
    </source>
</evidence>
<dbReference type="Pfam" id="PF14543">
    <property type="entry name" value="TAXi_N"/>
    <property type="match status" value="1"/>
</dbReference>
<dbReference type="AlphaFoldDB" id="A0A6I9R7J6"/>
<proteinExistence type="inferred from homology"/>
<dbReference type="PANTHER" id="PTHR47967:SF128">
    <property type="entry name" value="ASPARTIC PROTEINASE CDR1-LIKE"/>
    <property type="match status" value="1"/>
</dbReference>
<dbReference type="FunFam" id="2.40.70.10:FF:000016">
    <property type="entry name" value="Probable aspartic protease At2g35615"/>
    <property type="match status" value="1"/>
</dbReference>
<evidence type="ECO:0000256" key="5">
    <source>
        <dbReference type="ARBA" id="ARBA00022729"/>
    </source>
</evidence>
<evidence type="ECO:0000256" key="7">
    <source>
        <dbReference type="ARBA" id="ARBA00022801"/>
    </source>
</evidence>
<dbReference type="InterPro" id="IPR034161">
    <property type="entry name" value="Pepsin-like_plant"/>
</dbReference>
<dbReference type="GO" id="GO:0004190">
    <property type="term" value="F:aspartic-type endopeptidase activity"/>
    <property type="evidence" value="ECO:0007669"/>
    <property type="project" value="UniProtKB-KW"/>
</dbReference>
<dbReference type="PRINTS" id="PR00792">
    <property type="entry name" value="PEPSIN"/>
</dbReference>
<dbReference type="PROSITE" id="PS51767">
    <property type="entry name" value="PEPTIDASE_A1"/>
    <property type="match status" value="1"/>
</dbReference>
<accession>A0A6I9R7J6</accession>
<comment type="subcellular location">
    <subcellularLocation>
        <location evidence="1">Secreted</location>
    </subcellularLocation>
</comment>
<keyword evidence="11" id="KW-1185">Reference proteome</keyword>
<evidence type="ECO:0000256" key="4">
    <source>
        <dbReference type="ARBA" id="ARBA00022670"/>
    </source>
</evidence>
<dbReference type="PANTHER" id="PTHR47967">
    <property type="entry name" value="OS07G0603500 PROTEIN-RELATED"/>
    <property type="match status" value="1"/>
</dbReference>
<evidence type="ECO:0000259" key="10">
    <source>
        <dbReference type="PROSITE" id="PS51767"/>
    </source>
</evidence>
<keyword evidence="7" id="KW-0378">Hydrolase</keyword>